<keyword evidence="4 9" id="KW-0812">Transmembrane</keyword>
<evidence type="ECO:0000256" key="3">
    <source>
        <dbReference type="ARBA" id="ARBA00022475"/>
    </source>
</evidence>
<keyword evidence="13" id="KW-1185">Reference proteome</keyword>
<keyword evidence="6 12" id="KW-0067">ATP-binding</keyword>
<feature type="domain" description="ABC transmembrane type-1" evidence="11">
    <location>
        <begin position="10"/>
        <end position="291"/>
    </location>
</feature>
<evidence type="ECO:0000256" key="8">
    <source>
        <dbReference type="ARBA" id="ARBA00023136"/>
    </source>
</evidence>
<feature type="transmembrane region" description="Helical" evidence="9">
    <location>
        <begin position="119"/>
        <end position="142"/>
    </location>
</feature>
<dbReference type="GO" id="GO:0005524">
    <property type="term" value="F:ATP binding"/>
    <property type="evidence" value="ECO:0007669"/>
    <property type="project" value="UniProtKB-KW"/>
</dbReference>
<comment type="caution">
    <text evidence="12">The sequence shown here is derived from an EMBL/GenBank/DDBJ whole genome shotgun (WGS) entry which is preliminary data.</text>
</comment>
<feature type="transmembrane region" description="Helical" evidence="9">
    <location>
        <begin position="260"/>
        <end position="279"/>
    </location>
</feature>
<dbReference type="Pfam" id="PF00664">
    <property type="entry name" value="ABC_membrane"/>
    <property type="match status" value="1"/>
</dbReference>
<feature type="domain" description="ABC transporter" evidence="10">
    <location>
        <begin position="325"/>
        <end position="559"/>
    </location>
</feature>
<keyword evidence="2" id="KW-0813">Transport</keyword>
<protein>
    <submittedName>
        <fullName evidence="12">ABC transporter ATP-binding protein</fullName>
    </submittedName>
</protein>
<feature type="transmembrane region" description="Helical" evidence="9">
    <location>
        <begin position="232"/>
        <end position="254"/>
    </location>
</feature>
<dbReference type="Gene3D" id="1.20.1560.10">
    <property type="entry name" value="ABC transporter type 1, transmembrane domain"/>
    <property type="match status" value="1"/>
</dbReference>
<evidence type="ECO:0000256" key="7">
    <source>
        <dbReference type="ARBA" id="ARBA00022989"/>
    </source>
</evidence>
<dbReference type="PANTHER" id="PTHR43394">
    <property type="entry name" value="ATP-DEPENDENT PERMEASE MDL1, MITOCHONDRIAL"/>
    <property type="match status" value="1"/>
</dbReference>
<evidence type="ECO:0000256" key="6">
    <source>
        <dbReference type="ARBA" id="ARBA00022840"/>
    </source>
</evidence>
<evidence type="ECO:0000256" key="4">
    <source>
        <dbReference type="ARBA" id="ARBA00022692"/>
    </source>
</evidence>
<dbReference type="InterPro" id="IPR017871">
    <property type="entry name" value="ABC_transporter-like_CS"/>
</dbReference>
<comment type="subcellular location">
    <subcellularLocation>
        <location evidence="1">Cell membrane</location>
        <topology evidence="1">Multi-pass membrane protein</topology>
    </subcellularLocation>
</comment>
<evidence type="ECO:0000256" key="5">
    <source>
        <dbReference type="ARBA" id="ARBA00022741"/>
    </source>
</evidence>
<dbReference type="InterPro" id="IPR003593">
    <property type="entry name" value="AAA+_ATPase"/>
</dbReference>
<dbReference type="PANTHER" id="PTHR43394:SF1">
    <property type="entry name" value="ATP-BINDING CASSETTE SUB-FAMILY B MEMBER 10, MITOCHONDRIAL"/>
    <property type="match status" value="1"/>
</dbReference>
<dbReference type="SMART" id="SM00382">
    <property type="entry name" value="AAA"/>
    <property type="match status" value="1"/>
</dbReference>
<keyword evidence="5" id="KW-0547">Nucleotide-binding</keyword>
<keyword evidence="7 9" id="KW-1133">Transmembrane helix</keyword>
<dbReference type="AlphaFoldDB" id="A0A934KDF1"/>
<dbReference type="InterPro" id="IPR027417">
    <property type="entry name" value="P-loop_NTPase"/>
</dbReference>
<evidence type="ECO:0000313" key="12">
    <source>
        <dbReference type="EMBL" id="MBJ7600413.1"/>
    </source>
</evidence>
<dbReference type="SUPFAM" id="SSF90123">
    <property type="entry name" value="ABC transporter transmembrane region"/>
    <property type="match status" value="1"/>
</dbReference>
<dbReference type="Gene3D" id="3.40.50.300">
    <property type="entry name" value="P-loop containing nucleotide triphosphate hydrolases"/>
    <property type="match status" value="1"/>
</dbReference>
<dbReference type="PROSITE" id="PS50893">
    <property type="entry name" value="ABC_TRANSPORTER_2"/>
    <property type="match status" value="1"/>
</dbReference>
<dbReference type="InterPro" id="IPR036640">
    <property type="entry name" value="ABC1_TM_sf"/>
</dbReference>
<evidence type="ECO:0000256" key="2">
    <source>
        <dbReference type="ARBA" id="ARBA00022448"/>
    </source>
</evidence>
<dbReference type="Pfam" id="PF00005">
    <property type="entry name" value="ABC_tran"/>
    <property type="match status" value="1"/>
</dbReference>
<dbReference type="InterPro" id="IPR039421">
    <property type="entry name" value="Type_1_exporter"/>
</dbReference>
<dbReference type="SUPFAM" id="SSF52540">
    <property type="entry name" value="P-loop containing nucleoside triphosphate hydrolases"/>
    <property type="match status" value="1"/>
</dbReference>
<dbReference type="InterPro" id="IPR003439">
    <property type="entry name" value="ABC_transporter-like_ATP-bd"/>
</dbReference>
<gene>
    <name evidence="12" type="ORF">JF922_20365</name>
</gene>
<dbReference type="GO" id="GO:0005886">
    <property type="term" value="C:plasma membrane"/>
    <property type="evidence" value="ECO:0007669"/>
    <property type="project" value="UniProtKB-SubCell"/>
</dbReference>
<accession>A0A934KDF1</accession>
<dbReference type="InterPro" id="IPR011527">
    <property type="entry name" value="ABC1_TM_dom"/>
</dbReference>
<feature type="transmembrane region" description="Helical" evidence="9">
    <location>
        <begin position="148"/>
        <end position="167"/>
    </location>
</feature>
<feature type="transmembrane region" description="Helical" evidence="9">
    <location>
        <begin position="48"/>
        <end position="69"/>
    </location>
</feature>
<evidence type="ECO:0000313" key="13">
    <source>
        <dbReference type="Proteomes" id="UP000612893"/>
    </source>
</evidence>
<keyword evidence="8 9" id="KW-0472">Membrane</keyword>
<keyword evidence="3" id="KW-1003">Cell membrane</keyword>
<dbReference type="PROSITE" id="PS50929">
    <property type="entry name" value="ABC_TM1F"/>
    <property type="match status" value="1"/>
</dbReference>
<evidence type="ECO:0000259" key="10">
    <source>
        <dbReference type="PROSITE" id="PS50893"/>
    </source>
</evidence>
<dbReference type="Proteomes" id="UP000612893">
    <property type="component" value="Unassembled WGS sequence"/>
</dbReference>
<dbReference type="PROSITE" id="PS00211">
    <property type="entry name" value="ABC_TRANSPORTER_1"/>
    <property type="match status" value="1"/>
</dbReference>
<evidence type="ECO:0000256" key="9">
    <source>
        <dbReference type="SAM" id="Phobius"/>
    </source>
</evidence>
<evidence type="ECO:0000256" key="1">
    <source>
        <dbReference type="ARBA" id="ARBA00004651"/>
    </source>
</evidence>
<proteinExistence type="predicted"/>
<name>A0A934KDF1_9BACT</name>
<dbReference type="CDD" id="cd18543">
    <property type="entry name" value="ABC_6TM_Rv0194_D1_like"/>
    <property type="match status" value="1"/>
</dbReference>
<dbReference type="EMBL" id="JAEKNR010000203">
    <property type="protein sequence ID" value="MBJ7600413.1"/>
    <property type="molecule type" value="Genomic_DNA"/>
</dbReference>
<reference evidence="12" key="1">
    <citation type="submission" date="2020-10" db="EMBL/GenBank/DDBJ databases">
        <title>Ca. Dormibacterota MAGs.</title>
        <authorList>
            <person name="Montgomery K."/>
        </authorList>
    </citation>
    <scope>NUCLEOTIDE SEQUENCE [LARGE SCALE GENOMIC DNA]</scope>
    <source>
        <strain evidence="12">SC8812_S17_10</strain>
    </source>
</reference>
<dbReference type="FunFam" id="3.40.50.300:FF:000299">
    <property type="entry name" value="ABC transporter ATP-binding protein/permease"/>
    <property type="match status" value="1"/>
</dbReference>
<organism evidence="12 13">
    <name type="scientific">Candidatus Nephthysia bennettiae</name>
    <dbReference type="NCBI Taxonomy" id="3127016"/>
    <lineage>
        <taxon>Bacteria</taxon>
        <taxon>Bacillati</taxon>
        <taxon>Candidatus Dormiibacterota</taxon>
        <taxon>Candidatus Dormibacteria</taxon>
        <taxon>Candidatus Dormibacterales</taxon>
        <taxon>Candidatus Dormibacteraceae</taxon>
        <taxon>Candidatus Nephthysia</taxon>
    </lineage>
</organism>
<evidence type="ECO:0000259" key="11">
    <source>
        <dbReference type="PROSITE" id="PS50929"/>
    </source>
</evidence>
<sequence length="575" mass="62496">MRPHARLVGLTLAAAVVSLSAATAIPLVIKAIIDGPVAQRRAGQLVPLAALIAGLALVECASNFTRRYFSILASLRMETELRNEFYAHLQALQVGFHDSWQSGQLLSRAIADIQALRRFIGFGLLFASFFGILWLAVLAMLLRLDWRLALLSALAALPVLFASRSFFRRYAVIARSVQDQQGDVATVVEETATGVRIVKAFGREPLLKARFQAEAGRLRAVNLNGVEVRAKAWTWFSLVPNLTLALVLVAGGFAVSRGELSLGGLVAFMTYLFMLVWPLDALGWVLSMGEEATTAARRLSEVLDVQPEVRQRRGAHALATARGAVHFQQVGFRYGGSAEWILRGLDLRLEPGETVALVGATGSGKSTVAALLPRLYDPTEGRLTMDGWDLRDLTLRSLRAKVGVAFEDPILFSASVYENLLMGRPAVSDRELRRALEIARAEFVWDLPWGVDTRIGEQGHSLSGGQRQRLALARAVLGSPRVLVLDDPLSAVDVHTEREIEEALASVLGGVTALLVAHRPSTLALADRVALLEGGRIADTGTHSELMRRSTVYRSLLGGRGEDGRSELSQLARPV</sequence>